<dbReference type="InterPro" id="IPR032875">
    <property type="entry name" value="Succ_CoA_lig_flav_dom"/>
</dbReference>
<protein>
    <recommendedName>
        <fullName evidence="1">CoA-binding domain-containing protein</fullName>
    </recommendedName>
</protein>
<dbReference type="SUPFAM" id="SSF56059">
    <property type="entry name" value="Glutathione synthetase ATP-binding domain-like"/>
    <property type="match status" value="1"/>
</dbReference>
<dbReference type="Gene3D" id="3.40.50.720">
    <property type="entry name" value="NAD(P)-binding Rossmann-like Domain"/>
    <property type="match status" value="1"/>
</dbReference>
<keyword evidence="3" id="KW-1185">Reference proteome</keyword>
<name>A0AAD1HH60_9MYCO</name>
<dbReference type="Gene3D" id="3.40.50.261">
    <property type="entry name" value="Succinyl-CoA synthetase domains"/>
    <property type="match status" value="2"/>
</dbReference>
<dbReference type="SUPFAM" id="SSF51735">
    <property type="entry name" value="NAD(P)-binding Rossmann-fold domains"/>
    <property type="match status" value="1"/>
</dbReference>
<dbReference type="Pfam" id="PF13380">
    <property type="entry name" value="CoA_binding_2"/>
    <property type="match status" value="1"/>
</dbReference>
<dbReference type="EMBL" id="AP022560">
    <property type="protein sequence ID" value="BBX04976.1"/>
    <property type="molecule type" value="Genomic_DNA"/>
</dbReference>
<dbReference type="InterPro" id="IPR016102">
    <property type="entry name" value="Succinyl-CoA_synth-like"/>
</dbReference>
<dbReference type="Pfam" id="PF19045">
    <property type="entry name" value="Ligase_CoA_2"/>
    <property type="match status" value="1"/>
</dbReference>
<dbReference type="KEGG" id="mmor:MMOR_59120"/>
<dbReference type="SMART" id="SM00881">
    <property type="entry name" value="CoA_binding"/>
    <property type="match status" value="1"/>
</dbReference>
<evidence type="ECO:0000313" key="2">
    <source>
        <dbReference type="EMBL" id="BBX04976.1"/>
    </source>
</evidence>
<dbReference type="InterPro" id="IPR003781">
    <property type="entry name" value="CoA-bd"/>
</dbReference>
<dbReference type="Pfam" id="PF13607">
    <property type="entry name" value="Succ_CoA_lig"/>
    <property type="match status" value="1"/>
</dbReference>
<dbReference type="SUPFAM" id="SSF52210">
    <property type="entry name" value="Succinyl-CoA synthetase domains"/>
    <property type="match status" value="2"/>
</dbReference>
<dbReference type="PANTHER" id="PTHR42793:SF1">
    <property type="entry name" value="PEPTIDYL-LYSINE N-ACETYLTRANSFERASE PATZ"/>
    <property type="match status" value="1"/>
</dbReference>
<dbReference type="GO" id="GO:0005524">
    <property type="term" value="F:ATP binding"/>
    <property type="evidence" value="ECO:0007669"/>
    <property type="project" value="InterPro"/>
</dbReference>
<dbReference type="InterPro" id="IPR043938">
    <property type="entry name" value="Ligase_CoA_dom"/>
</dbReference>
<dbReference type="Proteomes" id="UP000466681">
    <property type="component" value="Chromosome"/>
</dbReference>
<dbReference type="Gene3D" id="3.30.470.20">
    <property type="entry name" value="ATP-grasp fold, B domain"/>
    <property type="match status" value="1"/>
</dbReference>
<dbReference type="InterPro" id="IPR013815">
    <property type="entry name" value="ATP_grasp_subdomain_1"/>
</dbReference>
<accession>A0AAD1HH60</accession>
<dbReference type="PANTHER" id="PTHR42793">
    <property type="entry name" value="COA BINDING DOMAIN CONTAINING PROTEIN"/>
    <property type="match status" value="1"/>
</dbReference>
<organism evidence="2 3">
    <name type="scientific">Mycolicibacterium moriokaense</name>
    <dbReference type="NCBI Taxonomy" id="39691"/>
    <lineage>
        <taxon>Bacteria</taxon>
        <taxon>Bacillati</taxon>
        <taxon>Actinomycetota</taxon>
        <taxon>Actinomycetes</taxon>
        <taxon>Mycobacteriales</taxon>
        <taxon>Mycobacteriaceae</taxon>
        <taxon>Mycolicibacterium</taxon>
    </lineage>
</organism>
<dbReference type="GO" id="GO:0043758">
    <property type="term" value="F:acetate-CoA ligase (ADP-forming) activity"/>
    <property type="evidence" value="ECO:0007669"/>
    <property type="project" value="InterPro"/>
</dbReference>
<dbReference type="Gene3D" id="3.30.1490.20">
    <property type="entry name" value="ATP-grasp fold, A domain"/>
    <property type="match status" value="1"/>
</dbReference>
<feature type="domain" description="CoA-binding" evidence="1">
    <location>
        <begin position="19"/>
        <end position="114"/>
    </location>
</feature>
<proteinExistence type="predicted"/>
<sequence length="695" mass="71199">MSRGLGTAAGSALTDWERILAPRSVALVGASSRQGHPMARPLTWLRDRGFTGRVIPVNPKHTELGGLPCYPDLASVPGQLDLVLSLVPADRAVTIVEEAGAVGAAAVIVFASGFAETGPEGVTLQAELAAAALRTGVRVLGPNCQGIYLARSGLFATFTAAGERPLLGSSGIAYVGQSGAIGGAVLDVAASRGLDLTAWVSTGNQADIDVTEIGRVLVSEPDVRVLAIYVEALPSPRDYAALAEEARASNTPLIVLRAGQSESGRRAALSHTGAMLDNNTAFDLVSRQHGVVVVSDVEELLMAAMFLRSCARPGGNRVAVVTSSGGAGILAVDRCADVGLAVPELGAATREKLARIVPAFGAEGNPVDVTAQLFNDGAGGFGEVCALVRADPVVDVVLILLTMLVGDTAQALARELSRTVTEAFPGAPPVAVVWMAGDDATADARRVLWDAGVPVFPSIALATRVLAAATPRPVPPAAVEVEVSSEPSIHDGWDLLKALGVARPAAVLIDDPRDAPAAVAEVGGTAVLKAVAPELEHKTEAGAVRLGVSAANAETVAAHLSRTVPGARAVLVQQQVAAGVELLVSVDGGRDGWPPVLTVGWGGTHTEIHHDIAHALAPVTSATAREILGSLRCWPLLVGYRGAAPTNVEAAVDAIVRISRAALIPGMRELEVNPLVVGETEAVAVDVLLAWADPA</sequence>
<evidence type="ECO:0000259" key="1">
    <source>
        <dbReference type="SMART" id="SM00881"/>
    </source>
</evidence>
<dbReference type="AlphaFoldDB" id="A0AAD1HH60"/>
<gene>
    <name evidence="2" type="ORF">MMOR_59120</name>
</gene>
<reference evidence="2 3" key="1">
    <citation type="journal article" date="2019" name="Emerg. Microbes Infect.">
        <title>Comprehensive subspecies identification of 175 nontuberculous mycobacteria species based on 7547 genomic profiles.</title>
        <authorList>
            <person name="Matsumoto Y."/>
            <person name="Kinjo T."/>
            <person name="Motooka D."/>
            <person name="Nabeya D."/>
            <person name="Jung N."/>
            <person name="Uechi K."/>
            <person name="Horii T."/>
            <person name="Iida T."/>
            <person name="Fujita J."/>
            <person name="Nakamura S."/>
        </authorList>
    </citation>
    <scope>NUCLEOTIDE SEQUENCE [LARGE SCALE GENOMIC DNA]</scope>
    <source>
        <strain evidence="2 3">JCM 6375</strain>
    </source>
</reference>
<dbReference type="RefSeq" id="WP_197745397.1">
    <property type="nucleotide sequence ID" value="NZ_AP022560.1"/>
</dbReference>
<dbReference type="Pfam" id="PF13549">
    <property type="entry name" value="ATP-grasp_5"/>
    <property type="match status" value="1"/>
</dbReference>
<evidence type="ECO:0000313" key="3">
    <source>
        <dbReference type="Proteomes" id="UP000466681"/>
    </source>
</evidence>
<dbReference type="InterPro" id="IPR036291">
    <property type="entry name" value="NAD(P)-bd_dom_sf"/>
</dbReference>